<gene>
    <name evidence="1" type="ORF">HanXRQr2_Chr17g0817851</name>
</gene>
<comment type="caution">
    <text evidence="1">The sequence shown here is derived from an EMBL/GenBank/DDBJ whole genome shotgun (WGS) entry which is preliminary data.</text>
</comment>
<reference evidence="1" key="2">
    <citation type="submission" date="2020-06" db="EMBL/GenBank/DDBJ databases">
        <title>Helianthus annuus Genome sequencing and assembly Release 2.</title>
        <authorList>
            <person name="Gouzy J."/>
            <person name="Langlade N."/>
            <person name="Munos S."/>
        </authorList>
    </citation>
    <scope>NUCLEOTIDE SEQUENCE</scope>
    <source>
        <tissue evidence="1">Leaves</tissue>
    </source>
</reference>
<name>A0A9K3DKE4_HELAN</name>
<reference evidence="1" key="1">
    <citation type="journal article" date="2017" name="Nature">
        <title>The sunflower genome provides insights into oil metabolism, flowering and Asterid evolution.</title>
        <authorList>
            <person name="Badouin H."/>
            <person name="Gouzy J."/>
            <person name="Grassa C.J."/>
            <person name="Murat F."/>
            <person name="Staton S.E."/>
            <person name="Cottret L."/>
            <person name="Lelandais-Briere C."/>
            <person name="Owens G.L."/>
            <person name="Carrere S."/>
            <person name="Mayjonade B."/>
            <person name="Legrand L."/>
            <person name="Gill N."/>
            <person name="Kane N.C."/>
            <person name="Bowers J.E."/>
            <person name="Hubner S."/>
            <person name="Bellec A."/>
            <person name="Berard A."/>
            <person name="Berges H."/>
            <person name="Blanchet N."/>
            <person name="Boniface M.C."/>
            <person name="Brunel D."/>
            <person name="Catrice O."/>
            <person name="Chaidir N."/>
            <person name="Claudel C."/>
            <person name="Donnadieu C."/>
            <person name="Faraut T."/>
            <person name="Fievet G."/>
            <person name="Helmstetter N."/>
            <person name="King M."/>
            <person name="Knapp S.J."/>
            <person name="Lai Z."/>
            <person name="Le Paslier M.C."/>
            <person name="Lippi Y."/>
            <person name="Lorenzon L."/>
            <person name="Mandel J.R."/>
            <person name="Marage G."/>
            <person name="Marchand G."/>
            <person name="Marquand E."/>
            <person name="Bret-Mestries E."/>
            <person name="Morien E."/>
            <person name="Nambeesan S."/>
            <person name="Nguyen T."/>
            <person name="Pegot-Espagnet P."/>
            <person name="Pouilly N."/>
            <person name="Raftis F."/>
            <person name="Sallet E."/>
            <person name="Schiex T."/>
            <person name="Thomas J."/>
            <person name="Vandecasteele C."/>
            <person name="Vares D."/>
            <person name="Vear F."/>
            <person name="Vautrin S."/>
            <person name="Crespi M."/>
            <person name="Mangin B."/>
            <person name="Burke J.M."/>
            <person name="Salse J."/>
            <person name="Munos S."/>
            <person name="Vincourt P."/>
            <person name="Rieseberg L.H."/>
            <person name="Langlade N.B."/>
        </authorList>
    </citation>
    <scope>NUCLEOTIDE SEQUENCE</scope>
    <source>
        <tissue evidence="1">Leaves</tissue>
    </source>
</reference>
<evidence type="ECO:0000313" key="1">
    <source>
        <dbReference type="EMBL" id="KAF5756695.1"/>
    </source>
</evidence>
<sequence length="51" mass="5992">MKNFTYIIFLGKHHTYQVATTFKNTKVFLWCTPILGNLRTHITHLQVSLNT</sequence>
<dbReference type="Proteomes" id="UP000215914">
    <property type="component" value="Unassembled WGS sequence"/>
</dbReference>
<protein>
    <submittedName>
        <fullName evidence="1">Uncharacterized protein</fullName>
    </submittedName>
</protein>
<accession>A0A9K3DKE4</accession>
<dbReference type="Gramene" id="mRNA:HanXRQr2_Chr17g0817851">
    <property type="protein sequence ID" value="CDS:HanXRQr2_Chr17g0817851.1"/>
    <property type="gene ID" value="HanXRQr2_Chr17g0817851"/>
</dbReference>
<evidence type="ECO:0000313" key="2">
    <source>
        <dbReference type="Proteomes" id="UP000215914"/>
    </source>
</evidence>
<proteinExistence type="predicted"/>
<dbReference type="AlphaFoldDB" id="A0A9K3DKE4"/>
<keyword evidence="2" id="KW-1185">Reference proteome</keyword>
<organism evidence="1 2">
    <name type="scientific">Helianthus annuus</name>
    <name type="common">Common sunflower</name>
    <dbReference type="NCBI Taxonomy" id="4232"/>
    <lineage>
        <taxon>Eukaryota</taxon>
        <taxon>Viridiplantae</taxon>
        <taxon>Streptophyta</taxon>
        <taxon>Embryophyta</taxon>
        <taxon>Tracheophyta</taxon>
        <taxon>Spermatophyta</taxon>
        <taxon>Magnoliopsida</taxon>
        <taxon>eudicotyledons</taxon>
        <taxon>Gunneridae</taxon>
        <taxon>Pentapetalae</taxon>
        <taxon>asterids</taxon>
        <taxon>campanulids</taxon>
        <taxon>Asterales</taxon>
        <taxon>Asteraceae</taxon>
        <taxon>Asteroideae</taxon>
        <taxon>Heliantheae alliance</taxon>
        <taxon>Heliantheae</taxon>
        <taxon>Helianthus</taxon>
    </lineage>
</organism>
<dbReference type="EMBL" id="MNCJ02000332">
    <property type="protein sequence ID" value="KAF5756695.1"/>
    <property type="molecule type" value="Genomic_DNA"/>
</dbReference>